<proteinExistence type="predicted"/>
<feature type="region of interest" description="Disordered" evidence="1">
    <location>
        <begin position="507"/>
        <end position="527"/>
    </location>
</feature>
<name>A0A182IMS2_ANOAO</name>
<evidence type="ECO:0000313" key="2">
    <source>
        <dbReference type="EnsemblMetazoa" id="AATE002068-PA.1"/>
    </source>
</evidence>
<dbReference type="AlphaFoldDB" id="A0A182IMS2"/>
<feature type="compositionally biased region" description="Basic residues" evidence="1">
    <location>
        <begin position="515"/>
        <end position="527"/>
    </location>
</feature>
<organism evidence="2">
    <name type="scientific">Anopheles atroparvus</name>
    <name type="common">European mosquito</name>
    <dbReference type="NCBI Taxonomy" id="41427"/>
    <lineage>
        <taxon>Eukaryota</taxon>
        <taxon>Metazoa</taxon>
        <taxon>Ecdysozoa</taxon>
        <taxon>Arthropoda</taxon>
        <taxon>Hexapoda</taxon>
        <taxon>Insecta</taxon>
        <taxon>Pterygota</taxon>
        <taxon>Neoptera</taxon>
        <taxon>Endopterygota</taxon>
        <taxon>Diptera</taxon>
        <taxon>Nematocera</taxon>
        <taxon>Culicoidea</taxon>
        <taxon>Culicidae</taxon>
        <taxon>Anophelinae</taxon>
        <taxon>Anopheles</taxon>
    </lineage>
</organism>
<evidence type="ECO:0000256" key="1">
    <source>
        <dbReference type="SAM" id="MobiDB-lite"/>
    </source>
</evidence>
<accession>A0A182IMS2</accession>
<dbReference type="VEuPathDB" id="VectorBase:AATE002068"/>
<protein>
    <submittedName>
        <fullName evidence="2">Uncharacterized protein</fullName>
    </submittedName>
</protein>
<dbReference type="EnsemblMetazoa" id="AATE002068-RA">
    <property type="protein sequence ID" value="AATE002068-PA.1"/>
    <property type="gene ID" value="AATE002068"/>
</dbReference>
<reference evidence="2" key="1">
    <citation type="submission" date="2022-08" db="UniProtKB">
        <authorList>
            <consortium name="EnsemblMetazoa"/>
        </authorList>
    </citation>
    <scope>IDENTIFICATION</scope>
    <source>
        <strain evidence="2">EBRO</strain>
    </source>
</reference>
<sequence length="552" mass="60405">MLTGIIVFVGVQQSGLNDPCLVTSWKLSNWFSQSYEVSRRSRVMPASSAGDAMTTGLEQEALPQTGNYPPTLIGQAKLMLMVSGRGKALPSTLPRGGLSGHCEAGENVAVKCDSRHGSLTESDGFAGRAVIDTFRDETVARKDLGRGRQSPVVLVARVDVGVVHDRLKFSVATNLRRRGEWFHLPPDQMRSAHDGENVDALAGKRSLCAGADAVALRDDLLLPGRNDMAPVGVQPHREDSGVELAQLVRVVQLEARVVHHLLLHHGAVVVLGQLFALVRRRLGRVIVRRDVHVALLLAQVLPVERRKVRAALGSSRVLAFWRTLEKIDALTRTKWCFWTKSSSLKILHQYRLSSASGSSTSSLRSSSTLMLPSCVSSSWLERCVRKIERDPLKATSGCGSRSEPRCGPLSLPTGGFPGFPSDPLAADWTLGIDDDDDRPVCMTLLVHPADDQIGPCQRSVLGKPETHVAEGSRLHLERHLLPVDVPQQPKVRIEVHQMLPPLGATGTGRGIAQHQQHHQRTQHPGRHRRPVAFHLPLLANHVDIRTPDQVSL</sequence>